<reference evidence="1 2" key="1">
    <citation type="submission" date="2018-11" db="EMBL/GenBank/DDBJ databases">
        <authorList>
            <consortium name="Pathogen Informatics"/>
        </authorList>
    </citation>
    <scope>NUCLEOTIDE SEQUENCE [LARGE SCALE GENOMIC DNA]</scope>
</reference>
<dbReference type="OrthoDB" id="428346at2759"/>
<keyword evidence="2" id="KW-1185">Reference proteome</keyword>
<dbReference type="AlphaFoldDB" id="A0A3P7K1H1"/>
<sequence>MTGLVIGSETPWIEVQALHSGAAMVYTVEYHKIDIVNFTRIKYIHPLELAEQWKDNTEKFDFVFSFSSIEHSGLGRYGDNIDPIGDLREVHKILCLLKKGGRFHRLFFVAFPRGEDAIKYNYHRYYGRMRIAMVMAGFEWLATYREDKPYPILPQREDYETVDLHRQDLYVLKKL</sequence>
<evidence type="ECO:0000313" key="2">
    <source>
        <dbReference type="Proteomes" id="UP000270094"/>
    </source>
</evidence>
<dbReference type="Proteomes" id="UP000270094">
    <property type="component" value="Unassembled WGS sequence"/>
</dbReference>
<protein>
    <recommendedName>
        <fullName evidence="3">Methyltransferase type 11 domain-containing protein</fullName>
    </recommendedName>
</protein>
<evidence type="ECO:0008006" key="3">
    <source>
        <dbReference type="Google" id="ProtNLM"/>
    </source>
</evidence>
<name>A0A3P7K1H1_STRVU</name>
<evidence type="ECO:0000313" key="1">
    <source>
        <dbReference type="EMBL" id="VDM85134.1"/>
    </source>
</evidence>
<dbReference type="InterPro" id="IPR029063">
    <property type="entry name" value="SAM-dependent_MTases_sf"/>
</dbReference>
<dbReference type="Pfam" id="PF03269">
    <property type="entry name" value="DUF268"/>
    <property type="match status" value="1"/>
</dbReference>
<dbReference type="EMBL" id="UYYB01136597">
    <property type="protein sequence ID" value="VDM85134.1"/>
    <property type="molecule type" value="Genomic_DNA"/>
</dbReference>
<dbReference type="SUPFAM" id="SSF53335">
    <property type="entry name" value="S-adenosyl-L-methionine-dependent methyltransferases"/>
    <property type="match status" value="1"/>
</dbReference>
<accession>A0A3P7K1H1</accession>
<dbReference type="InterPro" id="IPR004951">
    <property type="entry name" value="DUF268_CAE_spp"/>
</dbReference>
<proteinExistence type="predicted"/>
<organism evidence="1 2">
    <name type="scientific">Strongylus vulgaris</name>
    <name type="common">Blood worm</name>
    <dbReference type="NCBI Taxonomy" id="40348"/>
    <lineage>
        <taxon>Eukaryota</taxon>
        <taxon>Metazoa</taxon>
        <taxon>Ecdysozoa</taxon>
        <taxon>Nematoda</taxon>
        <taxon>Chromadorea</taxon>
        <taxon>Rhabditida</taxon>
        <taxon>Rhabditina</taxon>
        <taxon>Rhabditomorpha</taxon>
        <taxon>Strongyloidea</taxon>
        <taxon>Strongylidae</taxon>
        <taxon>Strongylus</taxon>
    </lineage>
</organism>
<gene>
    <name evidence="1" type="ORF">SVUK_LOCUS20132</name>
</gene>